<protein>
    <recommendedName>
        <fullName evidence="1">diguanylate cyclase</fullName>
        <ecNumber evidence="1">2.7.7.65</ecNumber>
    </recommendedName>
</protein>
<dbReference type="Pfam" id="PF00990">
    <property type="entry name" value="GGDEF"/>
    <property type="match status" value="1"/>
</dbReference>
<evidence type="ECO:0000256" key="2">
    <source>
        <dbReference type="ARBA" id="ARBA00034247"/>
    </source>
</evidence>
<dbReference type="InterPro" id="IPR050469">
    <property type="entry name" value="Diguanylate_Cyclase"/>
</dbReference>
<dbReference type="PROSITE" id="PS50839">
    <property type="entry name" value="CHASE"/>
    <property type="match status" value="1"/>
</dbReference>
<dbReference type="PANTHER" id="PTHR45138">
    <property type="entry name" value="REGULATORY COMPONENTS OF SENSORY TRANSDUCTION SYSTEM"/>
    <property type="match status" value="1"/>
</dbReference>
<feature type="domain" description="CHASE" evidence="4">
    <location>
        <begin position="292"/>
        <end position="372"/>
    </location>
</feature>
<dbReference type="SMART" id="SM01079">
    <property type="entry name" value="CHASE"/>
    <property type="match status" value="1"/>
</dbReference>
<dbReference type="EMBL" id="BMXS01000006">
    <property type="protein sequence ID" value="GGX90109.1"/>
    <property type="molecule type" value="Genomic_DNA"/>
</dbReference>
<dbReference type="SMART" id="SM00267">
    <property type="entry name" value="GGDEF"/>
    <property type="match status" value="1"/>
</dbReference>
<name>A0ABQ2YPG7_9GAMM</name>
<dbReference type="InterPro" id="IPR006189">
    <property type="entry name" value="CHASE_dom"/>
</dbReference>
<dbReference type="SUPFAM" id="SSF55073">
    <property type="entry name" value="Nucleotide cyclase"/>
    <property type="match status" value="1"/>
</dbReference>
<organism evidence="6 7">
    <name type="scientific">Litchfieldella qijiaojingensis</name>
    <dbReference type="NCBI Taxonomy" id="980347"/>
    <lineage>
        <taxon>Bacteria</taxon>
        <taxon>Pseudomonadati</taxon>
        <taxon>Pseudomonadota</taxon>
        <taxon>Gammaproteobacteria</taxon>
        <taxon>Oceanospirillales</taxon>
        <taxon>Halomonadaceae</taxon>
        <taxon>Litchfieldella</taxon>
    </lineage>
</organism>
<dbReference type="PANTHER" id="PTHR45138:SF9">
    <property type="entry name" value="DIGUANYLATE CYCLASE DGCM-RELATED"/>
    <property type="match status" value="1"/>
</dbReference>
<comment type="catalytic activity">
    <reaction evidence="2">
        <text>2 GTP = 3',3'-c-di-GMP + 2 diphosphate</text>
        <dbReference type="Rhea" id="RHEA:24898"/>
        <dbReference type="ChEBI" id="CHEBI:33019"/>
        <dbReference type="ChEBI" id="CHEBI:37565"/>
        <dbReference type="ChEBI" id="CHEBI:58805"/>
        <dbReference type="EC" id="2.7.7.65"/>
    </reaction>
</comment>
<keyword evidence="7" id="KW-1185">Reference proteome</keyword>
<evidence type="ECO:0000256" key="1">
    <source>
        <dbReference type="ARBA" id="ARBA00012528"/>
    </source>
</evidence>
<dbReference type="InterPro" id="IPR029787">
    <property type="entry name" value="Nucleotide_cyclase"/>
</dbReference>
<evidence type="ECO:0000256" key="3">
    <source>
        <dbReference type="SAM" id="Phobius"/>
    </source>
</evidence>
<evidence type="ECO:0000313" key="7">
    <source>
        <dbReference type="Proteomes" id="UP000653056"/>
    </source>
</evidence>
<keyword evidence="3" id="KW-0812">Transmembrane</keyword>
<evidence type="ECO:0000259" key="4">
    <source>
        <dbReference type="PROSITE" id="PS50839"/>
    </source>
</evidence>
<evidence type="ECO:0000313" key="6">
    <source>
        <dbReference type="EMBL" id="GGX90109.1"/>
    </source>
</evidence>
<reference evidence="7" key="1">
    <citation type="journal article" date="2019" name="Int. J. Syst. Evol. Microbiol.">
        <title>The Global Catalogue of Microorganisms (GCM) 10K type strain sequencing project: providing services to taxonomists for standard genome sequencing and annotation.</title>
        <authorList>
            <consortium name="The Broad Institute Genomics Platform"/>
            <consortium name="The Broad Institute Genome Sequencing Center for Infectious Disease"/>
            <person name="Wu L."/>
            <person name="Ma J."/>
        </authorList>
    </citation>
    <scope>NUCLEOTIDE SEQUENCE [LARGE SCALE GENOMIC DNA]</scope>
    <source>
        <strain evidence="7">KCTC 22228</strain>
    </source>
</reference>
<feature type="domain" description="GGDEF" evidence="5">
    <location>
        <begin position="520"/>
        <end position="653"/>
    </location>
</feature>
<proteinExistence type="predicted"/>
<dbReference type="Gene3D" id="3.30.70.270">
    <property type="match status" value="1"/>
</dbReference>
<dbReference type="InterPro" id="IPR043128">
    <property type="entry name" value="Rev_trsase/Diguanyl_cyclase"/>
</dbReference>
<accession>A0ABQ2YPG7</accession>
<comment type="caution">
    <text evidence="6">The sequence shown here is derived from an EMBL/GenBank/DDBJ whole genome shotgun (WGS) entry which is preliminary data.</text>
</comment>
<dbReference type="InterPro" id="IPR000160">
    <property type="entry name" value="GGDEF_dom"/>
</dbReference>
<keyword evidence="3" id="KW-1133">Transmembrane helix</keyword>
<dbReference type="EC" id="2.7.7.65" evidence="1"/>
<dbReference type="Proteomes" id="UP000653056">
    <property type="component" value="Unassembled WGS sequence"/>
</dbReference>
<evidence type="ECO:0000259" key="5">
    <source>
        <dbReference type="PROSITE" id="PS50887"/>
    </source>
</evidence>
<feature type="transmembrane region" description="Helical" evidence="3">
    <location>
        <begin position="59"/>
        <end position="77"/>
    </location>
</feature>
<dbReference type="NCBIfam" id="TIGR00254">
    <property type="entry name" value="GGDEF"/>
    <property type="match status" value="1"/>
</dbReference>
<dbReference type="PROSITE" id="PS50887">
    <property type="entry name" value="GGDEF"/>
    <property type="match status" value="1"/>
</dbReference>
<sequence length="661" mass="72952">MTRAAIALTSLALGLAGVVLIGDQRAWDNALSSPQTLLIVLVGMGQLARLAGHPMLARLLLVCALAPLMLALSSYLLPEYWISLATWDSLAHRFLPGSLLDDWRPALLATLSLALLAVNAWLGERPNLGSPLLLGTVALLLVIQGLESLPNATAHQVLRYAASPTQQLTQWGLLLAQGLAFLPIGYAERHNLHRPLWPALALVGVTLLFWHQQKALEDRTLRAEVHAQGQQLAGHTTHEFKEHVAAMHRFANSWNLLDSAPTVEQWALQTAPYYRDFRYFLNIAFINLDSRVIRVYPVQPNLQVLGARLFDVQPEGREALSQALFHGRVGRTGVVELLQGGPGIIHYLPVTSADDGRILGAAAMVVSLPVLMGTFFDEVDTGRMFLELRQGETTLVQLGPTTGLGPWQHQASLDVAGQSLTLVTRPSRALLLERRARLPVVGLATGLTLAYLLYLVLYAYRRLALQHRALHRSNIELRHEVQARAKLQQEIEWLARHDELTALPNRRLFMETLKAQAERRPLSVLICDVDHFKQVNDHQGHLIGDRYLKSLSEVGREIVEEAGGLFARYGGEEFVACLPACDAHSSLAVAERLRERMQEENLLHHDGRQLTVSIGLATLEDGPLDIAALMQAADEALYQAKASGRDRVVCASGDASLETRR</sequence>
<gene>
    <name evidence="6" type="ORF">GCM10007160_16990</name>
</gene>
<feature type="transmembrane region" description="Helical" evidence="3">
    <location>
        <begin position="440"/>
        <end position="460"/>
    </location>
</feature>
<keyword evidence="3" id="KW-0472">Membrane</keyword>
<dbReference type="CDD" id="cd01949">
    <property type="entry name" value="GGDEF"/>
    <property type="match status" value="1"/>
</dbReference>
<dbReference type="Pfam" id="PF03924">
    <property type="entry name" value="CHASE"/>
    <property type="match status" value="1"/>
</dbReference>
<dbReference type="RefSeq" id="WP_189468140.1">
    <property type="nucleotide sequence ID" value="NZ_BMXS01000006.1"/>
</dbReference>